<feature type="compositionally biased region" description="Low complexity" evidence="1">
    <location>
        <begin position="516"/>
        <end position="525"/>
    </location>
</feature>
<gene>
    <name evidence="2" type="ORF">N0B31_14655</name>
</gene>
<proteinExistence type="predicted"/>
<dbReference type="KEGG" id="ssai:N0B31_14655"/>
<protein>
    <submittedName>
        <fullName evidence="2">PhoX family protein</fullName>
    </submittedName>
</protein>
<organism evidence="2 3">
    <name type="scientific">Salinirubellus salinus</name>
    <dbReference type="NCBI Taxonomy" id="1364945"/>
    <lineage>
        <taxon>Archaea</taxon>
        <taxon>Methanobacteriati</taxon>
        <taxon>Methanobacteriota</taxon>
        <taxon>Stenosarchaea group</taxon>
        <taxon>Halobacteria</taxon>
        <taxon>Halobacteriales</taxon>
        <taxon>Natronomonadaceae</taxon>
        <taxon>Salinirubellus</taxon>
    </lineage>
</organism>
<dbReference type="PANTHER" id="PTHR35399:SF2">
    <property type="entry name" value="DUF839 DOMAIN-CONTAINING PROTEIN"/>
    <property type="match status" value="1"/>
</dbReference>
<evidence type="ECO:0000256" key="1">
    <source>
        <dbReference type="SAM" id="MobiDB-lite"/>
    </source>
</evidence>
<dbReference type="InterPro" id="IPR008557">
    <property type="entry name" value="PhoX"/>
</dbReference>
<dbReference type="RefSeq" id="WP_260592370.1">
    <property type="nucleotide sequence ID" value="NZ_CP104003.1"/>
</dbReference>
<name>A0A9E7R0E0_9EURY</name>
<keyword evidence="3" id="KW-1185">Reference proteome</keyword>
<dbReference type="InterPro" id="IPR006311">
    <property type="entry name" value="TAT_signal"/>
</dbReference>
<dbReference type="PROSITE" id="PS51318">
    <property type="entry name" value="TAT"/>
    <property type="match status" value="1"/>
</dbReference>
<evidence type="ECO:0000313" key="3">
    <source>
        <dbReference type="Proteomes" id="UP001057580"/>
    </source>
</evidence>
<dbReference type="Pfam" id="PF05787">
    <property type="entry name" value="PhoX"/>
    <property type="match status" value="1"/>
</dbReference>
<dbReference type="EMBL" id="CP104003">
    <property type="protein sequence ID" value="UWM53376.1"/>
    <property type="molecule type" value="Genomic_DNA"/>
</dbReference>
<dbReference type="Proteomes" id="UP001057580">
    <property type="component" value="Chromosome"/>
</dbReference>
<reference evidence="2" key="1">
    <citation type="submission" date="2022-09" db="EMBL/GenBank/DDBJ databases">
        <title>Diverse halophilic archaea isolated from saline environments.</title>
        <authorList>
            <person name="Cui H.-L."/>
        </authorList>
    </citation>
    <scope>NUCLEOTIDE SEQUENCE</scope>
    <source>
        <strain evidence="2">ZS-35-S2</strain>
    </source>
</reference>
<accession>A0A9E7R0E0</accession>
<dbReference type="GeneID" id="74943687"/>
<sequence length="710" mass="77277">MVDLDRRNLMSSAVAAALGASVVGTGVASASDSEIPESDTPGAPSVKGELKRFANTAFGAEVTGPYVFGDGTLLFSNQHPEENNQGAFKYPGVGYFSGFQFELDGDNDDFEELSIPNDKDKQTRIRSSAGEYTYLGVGREPINGHEERLGVTQTPDGTDITLDNFEGTQYGAAATNPDCNQVVEAGDDSAYDGFLYTNWENSPGNVSRLPLTRTEDGEWEADPDNAINLANTESLRSLGGTRINCYGDKTPWGTMVSSEENYAHPRVNYTNTVGDIVEDGGEGRTGAAQFWNRPNPTVVGSGDWFGEYNDGVYTQGAFALAGVEFLAYYLGAEQVDQDAGGNTLEPISDVYPNPYRYGYQLEFREQGDDEPPTAIKHYVMGRASWEAPDFQNDHKTVYGCSDGDSKGIYKFVADEDMTTVDPMAISGTLYAPKITNDAANVEEFGSRASPAQVDLAVEWIPLGSASNAECEAWIAEYDDVTQADYLEAHAESQGWKSIANDGNPGKGSDKGKAKGKQNAQEKLQAALEEADREVVENGNQNYITNEEIVEWADQWEAKGPDGVDEELRKVPFLETRAAAKEIGASIEFNKAEGVDSREDASPGDYVYFGISEFNDDLADETGDIQMDRVDGGVVYRAELENDYDVSTLEPVIVGPDFSDGPADANDALRNIDNVYVMDDGRVLCCEDGFDESNRSYPNDCLYVYDPNPEN</sequence>
<evidence type="ECO:0000313" key="2">
    <source>
        <dbReference type="EMBL" id="UWM53376.1"/>
    </source>
</evidence>
<feature type="region of interest" description="Disordered" evidence="1">
    <location>
        <begin position="495"/>
        <end position="525"/>
    </location>
</feature>
<dbReference type="PANTHER" id="PTHR35399">
    <property type="entry name" value="SLR8030 PROTEIN"/>
    <property type="match status" value="1"/>
</dbReference>
<dbReference type="AlphaFoldDB" id="A0A9E7R0E0"/>